<dbReference type="InterPro" id="IPR000719">
    <property type="entry name" value="Prot_kinase_dom"/>
</dbReference>
<dbReference type="Ensembl" id="ENSELUT00000014507.3">
    <property type="protein sequence ID" value="ENSELUP00000027991.1"/>
    <property type="gene ID" value="ENSELUG00000004432.3"/>
</dbReference>
<evidence type="ECO:0000259" key="5">
    <source>
        <dbReference type="PROSITE" id="PS50011"/>
    </source>
</evidence>
<proteinExistence type="predicted"/>
<keyword evidence="4" id="KW-0812">Transmembrane</keyword>
<feature type="transmembrane region" description="Helical" evidence="4">
    <location>
        <begin position="24"/>
        <end position="49"/>
    </location>
</feature>
<dbReference type="Bgee" id="ENSELUG00000004432">
    <property type="expression patterns" value="Expressed in liver and 6 other cell types or tissues"/>
</dbReference>
<dbReference type="SUPFAM" id="SSF56112">
    <property type="entry name" value="Protein kinase-like (PK-like)"/>
    <property type="match status" value="1"/>
</dbReference>
<reference evidence="7" key="1">
    <citation type="journal article" date="2014" name="PLoS ONE">
        <title>The genome and linkage map of the northern pike (Esox lucius): conserved synteny revealed between the salmonid sister group and the Neoteleostei.</title>
        <authorList>
            <person name="Rondeau E.B."/>
            <person name="Minkley D.R."/>
            <person name="Leong J.S."/>
            <person name="Messmer A.M."/>
            <person name="Jantzen J.R."/>
            <person name="von Schalburg K.R."/>
            <person name="Lemon C."/>
            <person name="Bird N.H."/>
            <person name="Koop B.F."/>
        </authorList>
    </citation>
    <scope>NUCLEOTIDE SEQUENCE</scope>
</reference>
<keyword evidence="1" id="KW-0547">Nucleotide-binding</keyword>
<dbReference type="FunFam" id="1.10.510.10:FF:001346">
    <property type="entry name" value="Uncharacterized protein"/>
    <property type="match status" value="1"/>
</dbReference>
<dbReference type="PANTHER" id="PTHR24416">
    <property type="entry name" value="TYROSINE-PROTEIN KINASE RECEPTOR"/>
    <property type="match status" value="1"/>
</dbReference>
<evidence type="ECO:0000256" key="4">
    <source>
        <dbReference type="SAM" id="Phobius"/>
    </source>
</evidence>
<evidence type="ECO:0000256" key="1">
    <source>
        <dbReference type="ARBA" id="ARBA00022741"/>
    </source>
</evidence>
<dbReference type="GeneID" id="105028698"/>
<feature type="domain" description="Protein kinase" evidence="5">
    <location>
        <begin position="90"/>
        <end position="363"/>
    </location>
</feature>
<dbReference type="PANTHER" id="PTHR24416:SF631">
    <property type="entry name" value="SERINE_THREONINE_TYROSINE KINASE 1"/>
    <property type="match status" value="1"/>
</dbReference>
<reference evidence="6" key="4">
    <citation type="submission" date="2025-09" db="UniProtKB">
        <authorList>
            <consortium name="Ensembl"/>
        </authorList>
    </citation>
    <scope>IDENTIFICATION</scope>
</reference>
<evidence type="ECO:0000313" key="7">
    <source>
        <dbReference type="Proteomes" id="UP000265140"/>
    </source>
</evidence>
<dbReference type="PROSITE" id="PS50011">
    <property type="entry name" value="PROTEIN_KINASE_DOM"/>
    <property type="match status" value="1"/>
</dbReference>
<dbReference type="GeneTree" id="ENSGT00940000157871"/>
<dbReference type="OrthoDB" id="4062651at2759"/>
<reference evidence="6" key="2">
    <citation type="submission" date="2020-02" db="EMBL/GenBank/DDBJ databases">
        <title>Esox lucius (northern pike) genome, fEsoLuc1, primary haplotype.</title>
        <authorList>
            <person name="Myers G."/>
            <person name="Karagic N."/>
            <person name="Meyer A."/>
            <person name="Pippel M."/>
            <person name="Reichard M."/>
            <person name="Winkler S."/>
            <person name="Tracey A."/>
            <person name="Sims Y."/>
            <person name="Howe K."/>
            <person name="Rhie A."/>
            <person name="Formenti G."/>
            <person name="Durbin R."/>
            <person name="Fedrigo O."/>
            <person name="Jarvis E.D."/>
        </authorList>
    </citation>
    <scope>NUCLEOTIDE SEQUENCE [LARGE SCALE GENOMIC DNA]</scope>
</reference>
<dbReference type="Pfam" id="PF07714">
    <property type="entry name" value="PK_Tyr_Ser-Thr"/>
    <property type="match status" value="1"/>
</dbReference>
<evidence type="ECO:0000256" key="2">
    <source>
        <dbReference type="ARBA" id="ARBA00022840"/>
    </source>
</evidence>
<accession>A0A3P8ZGW1</accession>
<dbReference type="RefSeq" id="XP_019907341.1">
    <property type="nucleotide sequence ID" value="XM_020051782.2"/>
</dbReference>
<reference evidence="6" key="3">
    <citation type="submission" date="2025-08" db="UniProtKB">
        <authorList>
            <consortium name="Ensembl"/>
        </authorList>
    </citation>
    <scope>IDENTIFICATION</scope>
</reference>
<dbReference type="InterPro" id="IPR050122">
    <property type="entry name" value="RTK"/>
</dbReference>
<dbReference type="InterPro" id="IPR001245">
    <property type="entry name" value="Ser-Thr/Tyr_kinase_cat_dom"/>
</dbReference>
<dbReference type="InParanoid" id="A0A3P8ZGW1"/>
<dbReference type="InterPro" id="IPR011009">
    <property type="entry name" value="Kinase-like_dom_sf"/>
</dbReference>
<keyword evidence="4" id="KW-1133">Transmembrane helix</keyword>
<evidence type="ECO:0000256" key="3">
    <source>
        <dbReference type="SAM" id="MobiDB-lite"/>
    </source>
</evidence>
<dbReference type="PRINTS" id="PR00109">
    <property type="entry name" value="TYRKINASE"/>
</dbReference>
<keyword evidence="4" id="KW-0472">Membrane</keyword>
<dbReference type="GO" id="GO:0005524">
    <property type="term" value="F:ATP binding"/>
    <property type="evidence" value="ECO:0007669"/>
    <property type="project" value="UniProtKB-KW"/>
</dbReference>
<protein>
    <recommendedName>
        <fullName evidence="5">Protein kinase domain-containing protein</fullName>
    </recommendedName>
</protein>
<dbReference type="KEGG" id="els:105028698"/>
<keyword evidence="7" id="KW-1185">Reference proteome</keyword>
<name>A0A3P8ZGW1_ESOLU</name>
<dbReference type="GO" id="GO:0004714">
    <property type="term" value="F:transmembrane receptor protein tyrosine kinase activity"/>
    <property type="evidence" value="ECO:0007669"/>
    <property type="project" value="TreeGrafter"/>
</dbReference>
<dbReference type="AlphaFoldDB" id="A0A3P8ZGW1"/>
<dbReference type="GO" id="GO:0007169">
    <property type="term" value="P:cell surface receptor protein tyrosine kinase signaling pathway"/>
    <property type="evidence" value="ECO:0007669"/>
    <property type="project" value="TreeGrafter"/>
</dbReference>
<sequence length="390" mass="43345">MDVQESECNNTSDPLCYEEGSGSLAVIIIPALLTFSTVVTVTSILCILCQIRKASPERSSSPAYHTNQAGDVGQSTSPVGPWEIPGDCTLEGLEFCRTGHYGPVCSGTLRREHSRTAVVVKTLGGCSDPSVAKEFVDWILFHGVVCKHQNLVRMLCCQTQQLPMCLVLEAFSPGNLLHYLWTLRNRDSKFLDQLQHFSERSVYLVAKQVAAGLEYLLSEHRIVHGNVAARNILIGSGLSVKVSGLGLAFEVRQGLTGMLATRRTTEVPLKWQAPERMMKQPTTDRSDVFSFGIVLYELITLGSPPYPDLEPPCVLSQLQKSYRMKRPEHCGGSLYDLMKYCWMWSFKDRPAFSAIIKLLESYTRLADTKDICIPEAMNISDYSKRAGVLP</sequence>
<dbReference type="STRING" id="8010.ENSELUP00000027991"/>
<dbReference type="Proteomes" id="UP000265140">
    <property type="component" value="Chromosome 12"/>
</dbReference>
<dbReference type="GO" id="GO:0043235">
    <property type="term" value="C:receptor complex"/>
    <property type="evidence" value="ECO:0007669"/>
    <property type="project" value="TreeGrafter"/>
</dbReference>
<dbReference type="OMA" id="PERIMML"/>
<keyword evidence="2" id="KW-0067">ATP-binding</keyword>
<evidence type="ECO:0000313" key="6">
    <source>
        <dbReference type="Ensembl" id="ENSELUP00000027991.1"/>
    </source>
</evidence>
<organism evidence="6 7">
    <name type="scientific">Esox lucius</name>
    <name type="common">Northern pike</name>
    <dbReference type="NCBI Taxonomy" id="8010"/>
    <lineage>
        <taxon>Eukaryota</taxon>
        <taxon>Metazoa</taxon>
        <taxon>Chordata</taxon>
        <taxon>Craniata</taxon>
        <taxon>Vertebrata</taxon>
        <taxon>Euteleostomi</taxon>
        <taxon>Actinopterygii</taxon>
        <taxon>Neopterygii</taxon>
        <taxon>Teleostei</taxon>
        <taxon>Protacanthopterygii</taxon>
        <taxon>Esociformes</taxon>
        <taxon>Esocidae</taxon>
        <taxon>Esox</taxon>
    </lineage>
</organism>
<dbReference type="GO" id="GO:0005886">
    <property type="term" value="C:plasma membrane"/>
    <property type="evidence" value="ECO:0007669"/>
    <property type="project" value="TreeGrafter"/>
</dbReference>
<feature type="region of interest" description="Disordered" evidence="3">
    <location>
        <begin position="57"/>
        <end position="76"/>
    </location>
</feature>
<dbReference type="Gene3D" id="1.10.510.10">
    <property type="entry name" value="Transferase(Phosphotransferase) domain 1"/>
    <property type="match status" value="1"/>
</dbReference>